<organism evidence="1 3">
    <name type="scientific">Didymodactylos carnosus</name>
    <dbReference type="NCBI Taxonomy" id="1234261"/>
    <lineage>
        <taxon>Eukaryota</taxon>
        <taxon>Metazoa</taxon>
        <taxon>Spiralia</taxon>
        <taxon>Gnathifera</taxon>
        <taxon>Rotifera</taxon>
        <taxon>Eurotatoria</taxon>
        <taxon>Bdelloidea</taxon>
        <taxon>Philodinida</taxon>
        <taxon>Philodinidae</taxon>
        <taxon>Didymodactylos</taxon>
    </lineage>
</organism>
<evidence type="ECO:0000313" key="3">
    <source>
        <dbReference type="Proteomes" id="UP000663829"/>
    </source>
</evidence>
<dbReference type="EMBL" id="CAJOBC010084749">
    <property type="protein sequence ID" value="CAF4321729.1"/>
    <property type="molecule type" value="Genomic_DNA"/>
</dbReference>
<dbReference type="AlphaFoldDB" id="A0A815PC84"/>
<evidence type="ECO:0000313" key="2">
    <source>
        <dbReference type="EMBL" id="CAF4321729.1"/>
    </source>
</evidence>
<reference evidence="1" key="1">
    <citation type="submission" date="2021-02" db="EMBL/GenBank/DDBJ databases">
        <authorList>
            <person name="Nowell W R."/>
        </authorList>
    </citation>
    <scope>NUCLEOTIDE SEQUENCE</scope>
</reference>
<dbReference type="Proteomes" id="UP000663829">
    <property type="component" value="Unassembled WGS sequence"/>
</dbReference>
<comment type="caution">
    <text evidence="1">The sequence shown here is derived from an EMBL/GenBank/DDBJ whole genome shotgun (WGS) entry which is preliminary data.</text>
</comment>
<name>A0A815PC84_9BILA</name>
<accession>A0A815PC84</accession>
<proteinExistence type="predicted"/>
<evidence type="ECO:0000313" key="1">
    <source>
        <dbReference type="EMBL" id="CAF1447346.1"/>
    </source>
</evidence>
<dbReference type="EMBL" id="CAJNOQ010019304">
    <property type="protein sequence ID" value="CAF1447346.1"/>
    <property type="molecule type" value="Genomic_DNA"/>
</dbReference>
<protein>
    <submittedName>
        <fullName evidence="1">Uncharacterized protein</fullName>
    </submittedName>
</protein>
<sequence length="77" mass="8796">MGWPDHYTNEKFVKLFLIGVECRLQLCLDELKSENNLQLATTDTDEEPAIVEIDAAGNKVDIEKEEEQFVLERISIG</sequence>
<keyword evidence="3" id="KW-1185">Reference proteome</keyword>
<dbReference type="Proteomes" id="UP000681722">
    <property type="component" value="Unassembled WGS sequence"/>
</dbReference>
<gene>
    <name evidence="1" type="ORF">GPM918_LOCUS34601</name>
    <name evidence="2" type="ORF">SRO942_LOCUS35304</name>
</gene>